<accession>A0A5B7JRJ0</accession>
<proteinExistence type="predicted"/>
<evidence type="ECO:0000313" key="2">
    <source>
        <dbReference type="Proteomes" id="UP000324222"/>
    </source>
</evidence>
<dbReference type="Proteomes" id="UP000324222">
    <property type="component" value="Unassembled WGS sequence"/>
</dbReference>
<gene>
    <name evidence="1" type="ORF">E2C01_094072</name>
</gene>
<comment type="caution">
    <text evidence="1">The sequence shown here is derived from an EMBL/GenBank/DDBJ whole genome shotgun (WGS) entry which is preliminary data.</text>
</comment>
<name>A0A5B7JRJ0_PORTR</name>
<protein>
    <submittedName>
        <fullName evidence="1">Uncharacterized protein</fullName>
    </submittedName>
</protein>
<sequence>MVVVRVEVVVVVVVVGGGGGGRARLWEAYQLQTVDIIHVLLSIIDLSAVPGPPRKASVGAKSPSTVSTSCHSSSSSCPPIHPACQPIRPQYLLLTRPNIRPLSFIYFRSTQEHNPPHFSN</sequence>
<dbReference type="AlphaFoldDB" id="A0A5B7JRJ0"/>
<evidence type="ECO:0000313" key="1">
    <source>
        <dbReference type="EMBL" id="MPC98692.1"/>
    </source>
</evidence>
<organism evidence="1 2">
    <name type="scientific">Portunus trituberculatus</name>
    <name type="common">Swimming crab</name>
    <name type="synonym">Neptunus trituberculatus</name>
    <dbReference type="NCBI Taxonomy" id="210409"/>
    <lineage>
        <taxon>Eukaryota</taxon>
        <taxon>Metazoa</taxon>
        <taxon>Ecdysozoa</taxon>
        <taxon>Arthropoda</taxon>
        <taxon>Crustacea</taxon>
        <taxon>Multicrustacea</taxon>
        <taxon>Malacostraca</taxon>
        <taxon>Eumalacostraca</taxon>
        <taxon>Eucarida</taxon>
        <taxon>Decapoda</taxon>
        <taxon>Pleocyemata</taxon>
        <taxon>Brachyura</taxon>
        <taxon>Eubrachyura</taxon>
        <taxon>Portunoidea</taxon>
        <taxon>Portunidae</taxon>
        <taxon>Portuninae</taxon>
        <taxon>Portunus</taxon>
    </lineage>
</organism>
<reference evidence="1 2" key="1">
    <citation type="submission" date="2019-05" db="EMBL/GenBank/DDBJ databases">
        <title>Another draft genome of Portunus trituberculatus and its Hox gene families provides insights of decapod evolution.</title>
        <authorList>
            <person name="Jeong J.-H."/>
            <person name="Song I."/>
            <person name="Kim S."/>
            <person name="Choi T."/>
            <person name="Kim D."/>
            <person name="Ryu S."/>
            <person name="Kim W."/>
        </authorList>
    </citation>
    <scope>NUCLEOTIDE SEQUENCE [LARGE SCALE GENOMIC DNA]</scope>
    <source>
        <tissue evidence="1">Muscle</tissue>
    </source>
</reference>
<dbReference type="EMBL" id="VSRR010115185">
    <property type="protein sequence ID" value="MPC98692.1"/>
    <property type="molecule type" value="Genomic_DNA"/>
</dbReference>
<keyword evidence="2" id="KW-1185">Reference proteome</keyword>